<feature type="compositionally biased region" description="Pro residues" evidence="11">
    <location>
        <begin position="1"/>
        <end position="11"/>
    </location>
</feature>
<dbReference type="GO" id="GO:0009228">
    <property type="term" value="P:thiamine biosynthetic process"/>
    <property type="evidence" value="ECO:0007669"/>
    <property type="project" value="UniProtKB-KW"/>
</dbReference>
<evidence type="ECO:0000256" key="2">
    <source>
        <dbReference type="ARBA" id="ARBA00004948"/>
    </source>
</evidence>
<feature type="region of interest" description="Disordered" evidence="11">
    <location>
        <begin position="1"/>
        <end position="68"/>
    </location>
</feature>
<keyword evidence="5" id="KW-0784">Thiamine biosynthesis</keyword>
<evidence type="ECO:0000313" key="13">
    <source>
        <dbReference type="EMBL" id="TKV96527.1"/>
    </source>
</evidence>
<keyword evidence="4" id="KW-0378">Hydrolase</keyword>
<dbReference type="AlphaFoldDB" id="A0A4U6T4B6"/>
<feature type="compositionally biased region" description="Polar residues" evidence="11">
    <location>
        <begin position="51"/>
        <end position="61"/>
    </location>
</feature>
<keyword evidence="14" id="KW-1185">Reference proteome</keyword>
<reference evidence="13" key="1">
    <citation type="submission" date="2019-03" db="EMBL/GenBank/DDBJ databases">
        <title>WGS assembly of Setaria viridis.</title>
        <authorList>
            <person name="Huang P."/>
            <person name="Jenkins J."/>
            <person name="Grimwood J."/>
            <person name="Barry K."/>
            <person name="Healey A."/>
            <person name="Mamidi S."/>
            <person name="Sreedasyam A."/>
            <person name="Shu S."/>
            <person name="Feldman M."/>
            <person name="Wu J."/>
            <person name="Yu Y."/>
            <person name="Chen C."/>
            <person name="Johnson J."/>
            <person name="Rokhsar D."/>
            <person name="Baxter I."/>
            <person name="Schmutz J."/>
            <person name="Brutnell T."/>
            <person name="Kellogg E."/>
        </authorList>
    </citation>
    <scope>NUCLEOTIDE SEQUENCE [LARGE SCALE GENOMIC DNA]</scope>
</reference>
<evidence type="ECO:0000256" key="4">
    <source>
        <dbReference type="ARBA" id="ARBA00022801"/>
    </source>
</evidence>
<dbReference type="GO" id="GO:0005829">
    <property type="term" value="C:cytosol"/>
    <property type="evidence" value="ECO:0007669"/>
    <property type="project" value="TreeGrafter"/>
</dbReference>
<sequence length="286" mass="32683">MFFELEPPPPQDWQRKRKGTKFRGTRLQFSPWSKRESPPPPRDQERRTWGSARQQPGSQTAAMDGGGVEASTTAAWMERHGQMYDRATRHPFTVSIRDGTIDLSAFKRWLSQDYLFVREFVTFIASVLLKCCKQEDSMDMEIILGGVASLSDELSWFKNEAARWGVDLASVSPLKSNIEYHRFLRSFAEPEISYAVAVTTFWIIETVYQDSFGFCIEEGNKTPPELLGTCQRWGSAEFKQYCQSLQRIADRSLENAPADAVKSAEEAFIRVLELEVGFWEMSSSQS</sequence>
<dbReference type="PANTHER" id="PTHR43198">
    <property type="entry name" value="BIFUNCTIONAL TH2 PROTEIN"/>
    <property type="match status" value="1"/>
</dbReference>
<dbReference type="GO" id="GO:0050334">
    <property type="term" value="F:thiaminase activity"/>
    <property type="evidence" value="ECO:0007669"/>
    <property type="project" value="UniProtKB-EC"/>
</dbReference>
<dbReference type="PANTHER" id="PTHR43198:SF5">
    <property type="entry name" value="BIFUNCTIONAL TENA-E PROTEIN"/>
    <property type="match status" value="1"/>
</dbReference>
<name>A0A4U6T4B6_SETVI</name>
<dbReference type="InterPro" id="IPR004305">
    <property type="entry name" value="Thiaminase-2/PQQC"/>
</dbReference>
<evidence type="ECO:0000256" key="9">
    <source>
        <dbReference type="ARBA" id="ARBA00079571"/>
    </source>
</evidence>
<keyword evidence="6" id="KW-1015">Disulfide bond</keyword>
<proteinExistence type="inferred from homology"/>
<comment type="catalytic activity">
    <reaction evidence="1">
        <text>4-amino-5-aminomethyl-2-methylpyrimidine + H2O = 4-amino-5-hydroxymethyl-2-methylpyrimidine + NH4(+)</text>
        <dbReference type="Rhea" id="RHEA:31799"/>
        <dbReference type="ChEBI" id="CHEBI:15377"/>
        <dbReference type="ChEBI" id="CHEBI:16892"/>
        <dbReference type="ChEBI" id="CHEBI:28938"/>
        <dbReference type="ChEBI" id="CHEBI:63416"/>
        <dbReference type="EC" id="3.5.99.2"/>
    </reaction>
</comment>
<gene>
    <name evidence="13" type="ORF">SEVIR_9G434000v2</name>
</gene>
<protein>
    <recommendedName>
        <fullName evidence="3">aminopyrimidine aminohydrolase</fullName>
        <ecNumber evidence="3">3.5.99.2</ecNumber>
    </recommendedName>
    <alternativeName>
        <fullName evidence="9">Aminopyrimidine aminohydrolase</fullName>
    </alternativeName>
    <alternativeName>
        <fullName evidence="10">Formylaminopyrimidine amidohydrolase</fullName>
    </alternativeName>
    <alternativeName>
        <fullName evidence="8">Formylaminopyrimidine deformylase</fullName>
    </alternativeName>
</protein>
<dbReference type="EMBL" id="CM016560">
    <property type="protein sequence ID" value="TKV96527.1"/>
    <property type="molecule type" value="Genomic_DNA"/>
</dbReference>
<evidence type="ECO:0000256" key="8">
    <source>
        <dbReference type="ARBA" id="ARBA00077314"/>
    </source>
</evidence>
<accession>A0A4U6T4B6</accession>
<feature type="compositionally biased region" description="Basic residues" evidence="11">
    <location>
        <begin position="15"/>
        <end position="24"/>
    </location>
</feature>
<comment type="similarity">
    <text evidence="7">Belongs to the thiaminase-2 family.</text>
</comment>
<dbReference type="Proteomes" id="UP000298652">
    <property type="component" value="Chromosome 9"/>
</dbReference>
<organism evidence="13 14">
    <name type="scientific">Setaria viridis</name>
    <name type="common">Green bristlegrass</name>
    <name type="synonym">Setaria italica subsp. viridis</name>
    <dbReference type="NCBI Taxonomy" id="4556"/>
    <lineage>
        <taxon>Eukaryota</taxon>
        <taxon>Viridiplantae</taxon>
        <taxon>Streptophyta</taxon>
        <taxon>Embryophyta</taxon>
        <taxon>Tracheophyta</taxon>
        <taxon>Spermatophyta</taxon>
        <taxon>Magnoliopsida</taxon>
        <taxon>Liliopsida</taxon>
        <taxon>Poales</taxon>
        <taxon>Poaceae</taxon>
        <taxon>PACMAD clade</taxon>
        <taxon>Panicoideae</taxon>
        <taxon>Panicodae</taxon>
        <taxon>Paniceae</taxon>
        <taxon>Cenchrinae</taxon>
        <taxon>Setaria</taxon>
    </lineage>
</organism>
<dbReference type="SUPFAM" id="SSF48613">
    <property type="entry name" value="Heme oxygenase-like"/>
    <property type="match status" value="1"/>
</dbReference>
<evidence type="ECO:0000313" key="14">
    <source>
        <dbReference type="Proteomes" id="UP000298652"/>
    </source>
</evidence>
<dbReference type="InterPro" id="IPR050967">
    <property type="entry name" value="Thiamine_Salvage_TenA"/>
</dbReference>
<evidence type="ECO:0000256" key="7">
    <source>
        <dbReference type="ARBA" id="ARBA00060919"/>
    </source>
</evidence>
<dbReference type="InterPro" id="IPR016084">
    <property type="entry name" value="Haem_Oase-like_multi-hlx"/>
</dbReference>
<evidence type="ECO:0000256" key="11">
    <source>
        <dbReference type="SAM" id="MobiDB-lite"/>
    </source>
</evidence>
<dbReference type="Gramene" id="TKV96527">
    <property type="protein sequence ID" value="TKV96527"/>
    <property type="gene ID" value="SEVIR_9G434000v2"/>
</dbReference>
<dbReference type="CDD" id="cd19357">
    <property type="entry name" value="TenA_E_At3g16990-like"/>
    <property type="match status" value="1"/>
</dbReference>
<feature type="domain" description="Thiaminase-2/PQQC" evidence="12">
    <location>
        <begin position="80"/>
        <end position="283"/>
    </location>
</feature>
<evidence type="ECO:0000256" key="1">
    <source>
        <dbReference type="ARBA" id="ARBA00001881"/>
    </source>
</evidence>
<comment type="pathway">
    <text evidence="2">Cofactor biosynthesis; thiamine diphosphate biosynthesis.</text>
</comment>
<dbReference type="Gene3D" id="1.20.910.10">
    <property type="entry name" value="Heme oxygenase-like"/>
    <property type="match status" value="1"/>
</dbReference>
<dbReference type="EC" id="3.5.99.2" evidence="3"/>
<feature type="compositionally biased region" description="Basic and acidic residues" evidence="11">
    <location>
        <begin position="33"/>
        <end position="48"/>
    </location>
</feature>
<dbReference type="FunFam" id="1.20.910.10:FF:000007">
    <property type="entry name" value="Bifunctional TENA-E protein"/>
    <property type="match status" value="1"/>
</dbReference>
<dbReference type="Pfam" id="PF03070">
    <property type="entry name" value="TENA_THI-4"/>
    <property type="match status" value="1"/>
</dbReference>
<evidence type="ECO:0000256" key="3">
    <source>
        <dbReference type="ARBA" id="ARBA00012684"/>
    </source>
</evidence>
<evidence type="ECO:0000256" key="6">
    <source>
        <dbReference type="ARBA" id="ARBA00023157"/>
    </source>
</evidence>
<evidence type="ECO:0000256" key="5">
    <source>
        <dbReference type="ARBA" id="ARBA00022977"/>
    </source>
</evidence>
<evidence type="ECO:0000259" key="12">
    <source>
        <dbReference type="Pfam" id="PF03070"/>
    </source>
</evidence>
<dbReference type="OMA" id="FNTWLVQ"/>
<evidence type="ECO:0000256" key="10">
    <source>
        <dbReference type="ARBA" id="ARBA00082825"/>
    </source>
</evidence>